<gene>
    <name evidence="1" type="ORF">BpHYR1_051485</name>
</gene>
<evidence type="ECO:0000313" key="1">
    <source>
        <dbReference type="EMBL" id="RNA11357.1"/>
    </source>
</evidence>
<evidence type="ECO:0000313" key="2">
    <source>
        <dbReference type="Proteomes" id="UP000276133"/>
    </source>
</evidence>
<dbReference type="Proteomes" id="UP000276133">
    <property type="component" value="Unassembled WGS sequence"/>
</dbReference>
<name>A0A3M7QIS0_BRAPC</name>
<organism evidence="1 2">
    <name type="scientific">Brachionus plicatilis</name>
    <name type="common">Marine rotifer</name>
    <name type="synonym">Brachionus muelleri</name>
    <dbReference type="NCBI Taxonomy" id="10195"/>
    <lineage>
        <taxon>Eukaryota</taxon>
        <taxon>Metazoa</taxon>
        <taxon>Spiralia</taxon>
        <taxon>Gnathifera</taxon>
        <taxon>Rotifera</taxon>
        <taxon>Eurotatoria</taxon>
        <taxon>Monogononta</taxon>
        <taxon>Pseudotrocha</taxon>
        <taxon>Ploima</taxon>
        <taxon>Brachionidae</taxon>
        <taxon>Brachionus</taxon>
    </lineage>
</organism>
<comment type="caution">
    <text evidence="1">The sequence shown here is derived from an EMBL/GenBank/DDBJ whole genome shotgun (WGS) entry which is preliminary data.</text>
</comment>
<protein>
    <submittedName>
        <fullName evidence="1">Uncharacterized protein</fullName>
    </submittedName>
</protein>
<keyword evidence="2" id="KW-1185">Reference proteome</keyword>
<proteinExistence type="predicted"/>
<accession>A0A3M7QIS0</accession>
<dbReference type="EMBL" id="REGN01005978">
    <property type="protein sequence ID" value="RNA11357.1"/>
    <property type="molecule type" value="Genomic_DNA"/>
</dbReference>
<sequence length="74" mass="8366">MFNASISPKGTKMPSIWLENSRTKFNSNDPVLAKRMNISRSIVTRKLSHEHDAYENLVKKARNLHPNSVLSSNG</sequence>
<reference evidence="1 2" key="1">
    <citation type="journal article" date="2018" name="Sci. Rep.">
        <title>Genomic signatures of local adaptation to the degree of environmental predictability in rotifers.</title>
        <authorList>
            <person name="Franch-Gras L."/>
            <person name="Hahn C."/>
            <person name="Garcia-Roger E.M."/>
            <person name="Carmona M.J."/>
            <person name="Serra M."/>
            <person name="Gomez A."/>
        </authorList>
    </citation>
    <scope>NUCLEOTIDE SEQUENCE [LARGE SCALE GENOMIC DNA]</scope>
    <source>
        <strain evidence="1">HYR1</strain>
    </source>
</reference>
<dbReference type="AlphaFoldDB" id="A0A3M7QIS0"/>